<proteinExistence type="predicted"/>
<protein>
    <submittedName>
        <fullName evidence="1">Uncharacterized protein</fullName>
    </submittedName>
</protein>
<evidence type="ECO:0000313" key="1">
    <source>
        <dbReference type="EMBL" id="KAF7504246.1"/>
    </source>
</evidence>
<dbReference type="EMBL" id="JAACFV010000144">
    <property type="protein sequence ID" value="KAF7504246.1"/>
    <property type="molecule type" value="Genomic_DNA"/>
</dbReference>
<comment type="caution">
    <text evidence="1">The sequence shown here is derived from an EMBL/GenBank/DDBJ whole genome shotgun (WGS) entry which is preliminary data.</text>
</comment>
<accession>A0A8H7ABT3</accession>
<name>A0A8H7ABT3_9EURO</name>
<dbReference type="AlphaFoldDB" id="A0A8H7ABT3"/>
<dbReference type="Proteomes" id="UP000606974">
    <property type="component" value="Unassembled WGS sequence"/>
</dbReference>
<sequence>MHLIIIAKLSPALLNVLDPVETSVLDFGRKIPLNQASLNVGHKHAGSIEATDVLLQ</sequence>
<gene>
    <name evidence="1" type="ORF">GJ744_002568</name>
</gene>
<organism evidence="1 2">
    <name type="scientific">Endocarpon pusillum</name>
    <dbReference type="NCBI Taxonomy" id="364733"/>
    <lineage>
        <taxon>Eukaryota</taxon>
        <taxon>Fungi</taxon>
        <taxon>Dikarya</taxon>
        <taxon>Ascomycota</taxon>
        <taxon>Pezizomycotina</taxon>
        <taxon>Eurotiomycetes</taxon>
        <taxon>Chaetothyriomycetidae</taxon>
        <taxon>Verrucariales</taxon>
        <taxon>Verrucariaceae</taxon>
        <taxon>Endocarpon</taxon>
    </lineage>
</organism>
<keyword evidence="2" id="KW-1185">Reference proteome</keyword>
<reference evidence="1" key="1">
    <citation type="submission" date="2020-02" db="EMBL/GenBank/DDBJ databases">
        <authorList>
            <person name="Palmer J.M."/>
        </authorList>
    </citation>
    <scope>NUCLEOTIDE SEQUENCE</scope>
    <source>
        <strain evidence="1">EPUS1.4</strain>
        <tissue evidence="1">Thallus</tissue>
    </source>
</reference>
<evidence type="ECO:0000313" key="2">
    <source>
        <dbReference type="Proteomes" id="UP000606974"/>
    </source>
</evidence>